<evidence type="ECO:0000313" key="4">
    <source>
        <dbReference type="Proteomes" id="UP000029665"/>
    </source>
</evidence>
<evidence type="ECO:0008006" key="5">
    <source>
        <dbReference type="Google" id="ProtNLM"/>
    </source>
</evidence>
<dbReference type="InterPro" id="IPR052240">
    <property type="entry name" value="SAP_domain_ribonucleoprotein"/>
</dbReference>
<accession>A0A060SQ86</accession>
<proteinExistence type="predicted"/>
<gene>
    <name evidence="3" type="ORF">BN946_scf184796.g6</name>
</gene>
<evidence type="ECO:0000256" key="2">
    <source>
        <dbReference type="SAM" id="MobiDB-lite"/>
    </source>
</evidence>
<dbReference type="Proteomes" id="UP000029665">
    <property type="component" value="Unassembled WGS sequence"/>
</dbReference>
<dbReference type="EMBL" id="CCBP010000407">
    <property type="protein sequence ID" value="CDO76712.1"/>
    <property type="molecule type" value="Genomic_DNA"/>
</dbReference>
<feature type="region of interest" description="Disordered" evidence="2">
    <location>
        <begin position="211"/>
        <end position="259"/>
    </location>
</feature>
<evidence type="ECO:0000313" key="3">
    <source>
        <dbReference type="EMBL" id="CDO76712.1"/>
    </source>
</evidence>
<feature type="compositionally biased region" description="Low complexity" evidence="2">
    <location>
        <begin position="128"/>
        <end position="140"/>
    </location>
</feature>
<protein>
    <recommendedName>
        <fullName evidence="5">THO1-MOS11 C-terminal domain-containing protein</fullName>
    </recommendedName>
</protein>
<dbReference type="OMA" id="HEERYIE"/>
<reference evidence="3" key="1">
    <citation type="submission" date="2014-01" db="EMBL/GenBank/DDBJ databases">
        <title>The genome of the white-rot fungus Pycnoporus cinnabarinus: a basidiomycete model with a versatile arsenal for lignocellulosic biomass breakdown.</title>
        <authorList>
            <person name="Levasseur A."/>
            <person name="Lomascolo A."/>
            <person name="Ruiz-Duenas F.J."/>
            <person name="Uzan E."/>
            <person name="Piumi F."/>
            <person name="Kues U."/>
            <person name="Ram A.F.J."/>
            <person name="Murat C."/>
            <person name="Haon M."/>
            <person name="Benoit I."/>
            <person name="Arfi Y."/>
            <person name="Chevret D."/>
            <person name="Drula E."/>
            <person name="Kwon M.J."/>
            <person name="Gouret P."/>
            <person name="Lesage-Meessen L."/>
            <person name="Lombard V."/>
            <person name="Mariette J."/>
            <person name="Noirot C."/>
            <person name="Park J."/>
            <person name="Patyshakuliyeva A."/>
            <person name="Wieneger R.A.B."/>
            <person name="Wosten H.A.B."/>
            <person name="Martin F."/>
            <person name="Coutinho P.M."/>
            <person name="de Vries R."/>
            <person name="Martinez A.T."/>
            <person name="Klopp C."/>
            <person name="Pontarotti P."/>
            <person name="Henrissat B."/>
            <person name="Record E."/>
        </authorList>
    </citation>
    <scope>NUCLEOTIDE SEQUENCE [LARGE SCALE GENOMIC DNA]</scope>
    <source>
        <strain evidence="3">BRFM137</strain>
    </source>
</reference>
<feature type="compositionally biased region" description="Polar residues" evidence="2">
    <location>
        <begin position="211"/>
        <end position="223"/>
    </location>
</feature>
<feature type="compositionally biased region" description="Low complexity" evidence="2">
    <location>
        <begin position="58"/>
        <end position="93"/>
    </location>
</feature>
<feature type="compositionally biased region" description="Polar residues" evidence="2">
    <location>
        <begin position="94"/>
        <end position="127"/>
    </location>
</feature>
<sequence>MESKLKSLKVVDLKDILNKASVAIPSKANKQDLIAKILATPAAVDIYNQQHGAPPSEPAQSASKPASKAQNTFEAPQPAETASATTASEPSQATKSASAVKPTSTKPASQAPPTASDTSSSQPKEQQPASSSSDAAPSAKSPEDEEIERRKARAARFGIPLVEPKPTPAPKSGKGAAAANGKAAKSAVAVLDQDPEKLAARAARFGIPASSVTETAKGNGTTNGRKRAAPPTDPVDEEELARRKKRAERFGMPMVGASA</sequence>
<organism evidence="3 4">
    <name type="scientific">Pycnoporus cinnabarinus</name>
    <name type="common">Cinnabar-red polypore</name>
    <name type="synonym">Trametes cinnabarina</name>
    <dbReference type="NCBI Taxonomy" id="5643"/>
    <lineage>
        <taxon>Eukaryota</taxon>
        <taxon>Fungi</taxon>
        <taxon>Dikarya</taxon>
        <taxon>Basidiomycota</taxon>
        <taxon>Agaricomycotina</taxon>
        <taxon>Agaricomycetes</taxon>
        <taxon>Polyporales</taxon>
        <taxon>Polyporaceae</taxon>
        <taxon>Trametes</taxon>
    </lineage>
</organism>
<dbReference type="PANTHER" id="PTHR46551">
    <property type="entry name" value="SAP DOMAIN-CONTAINING RIBONUCLEOPROTEIN"/>
    <property type="match status" value="1"/>
</dbReference>
<dbReference type="GO" id="GO:0005634">
    <property type="term" value="C:nucleus"/>
    <property type="evidence" value="ECO:0007669"/>
    <property type="project" value="TreeGrafter"/>
</dbReference>
<keyword evidence="1" id="KW-0597">Phosphoprotein</keyword>
<dbReference type="GO" id="GO:0016973">
    <property type="term" value="P:poly(A)+ mRNA export from nucleus"/>
    <property type="evidence" value="ECO:0007669"/>
    <property type="project" value="TreeGrafter"/>
</dbReference>
<name>A0A060SQ86_PYCCI</name>
<feature type="compositionally biased region" description="Low complexity" evidence="2">
    <location>
        <begin position="170"/>
        <end position="185"/>
    </location>
</feature>
<dbReference type="AlphaFoldDB" id="A0A060SQ86"/>
<evidence type="ECO:0000256" key="1">
    <source>
        <dbReference type="ARBA" id="ARBA00022553"/>
    </source>
</evidence>
<dbReference type="STRING" id="5643.A0A060SQ86"/>
<comment type="caution">
    <text evidence="3">The sequence shown here is derived from an EMBL/GenBank/DDBJ whole genome shotgun (WGS) entry which is preliminary data.</text>
</comment>
<feature type="region of interest" description="Disordered" evidence="2">
    <location>
        <begin position="48"/>
        <end position="185"/>
    </location>
</feature>
<dbReference type="HOGENOM" id="CLU_096889_0_0_1"/>
<dbReference type="PANTHER" id="PTHR46551:SF1">
    <property type="entry name" value="SAP DOMAIN-CONTAINING RIBONUCLEOPROTEIN"/>
    <property type="match status" value="1"/>
</dbReference>
<keyword evidence="4" id="KW-1185">Reference proteome</keyword>
<dbReference type="OrthoDB" id="445357at2759"/>